<accession>A0A4R6YB33</accession>
<dbReference type="Pfam" id="PF13417">
    <property type="entry name" value="GST_N_3"/>
    <property type="match status" value="1"/>
</dbReference>
<dbReference type="AlphaFoldDB" id="A0A4R6YB33"/>
<dbReference type="SUPFAM" id="SSF52833">
    <property type="entry name" value="Thioredoxin-like"/>
    <property type="match status" value="1"/>
</dbReference>
<evidence type="ECO:0000259" key="2">
    <source>
        <dbReference type="PROSITE" id="PS50405"/>
    </source>
</evidence>
<dbReference type="Pfam" id="PF00043">
    <property type="entry name" value="GST_C"/>
    <property type="match status" value="1"/>
</dbReference>
<dbReference type="Gene3D" id="3.40.30.10">
    <property type="entry name" value="Glutaredoxin"/>
    <property type="match status" value="1"/>
</dbReference>
<evidence type="ECO:0000259" key="1">
    <source>
        <dbReference type="PROSITE" id="PS50404"/>
    </source>
</evidence>
<protein>
    <submittedName>
        <fullName evidence="3">Glutathione S-transferase</fullName>
    </submittedName>
</protein>
<dbReference type="SUPFAM" id="SSF47616">
    <property type="entry name" value="GST C-terminal domain-like"/>
    <property type="match status" value="1"/>
</dbReference>
<dbReference type="Proteomes" id="UP000294480">
    <property type="component" value="Unassembled WGS sequence"/>
</dbReference>
<dbReference type="CDD" id="cd00299">
    <property type="entry name" value="GST_C_family"/>
    <property type="match status" value="1"/>
</dbReference>
<dbReference type="InterPro" id="IPR036282">
    <property type="entry name" value="Glutathione-S-Trfase_C_sf"/>
</dbReference>
<evidence type="ECO:0000313" key="3">
    <source>
        <dbReference type="EMBL" id="TDR32799.1"/>
    </source>
</evidence>
<dbReference type="GO" id="GO:0016740">
    <property type="term" value="F:transferase activity"/>
    <property type="evidence" value="ECO:0007669"/>
    <property type="project" value="UniProtKB-KW"/>
</dbReference>
<evidence type="ECO:0000313" key="4">
    <source>
        <dbReference type="Proteomes" id="UP000294480"/>
    </source>
</evidence>
<gene>
    <name evidence="3" type="ORF">DFR44_10298</name>
</gene>
<dbReference type="SFLD" id="SFLDS00019">
    <property type="entry name" value="Glutathione_Transferase_(cytos"/>
    <property type="match status" value="1"/>
</dbReference>
<dbReference type="Gene3D" id="1.20.1050.10">
    <property type="match status" value="1"/>
</dbReference>
<proteinExistence type="predicted"/>
<feature type="domain" description="GST C-terminal" evidence="2">
    <location>
        <begin position="90"/>
        <end position="213"/>
    </location>
</feature>
<dbReference type="SFLD" id="SFLDG00358">
    <property type="entry name" value="Main_(cytGST)"/>
    <property type="match status" value="1"/>
</dbReference>
<dbReference type="PROSITE" id="PS50404">
    <property type="entry name" value="GST_NTER"/>
    <property type="match status" value="1"/>
</dbReference>
<name>A0A4R6YB33_9BURK</name>
<dbReference type="InterPro" id="IPR010987">
    <property type="entry name" value="Glutathione-S-Trfase_C-like"/>
</dbReference>
<dbReference type="InterPro" id="IPR036249">
    <property type="entry name" value="Thioredoxin-like_sf"/>
</dbReference>
<dbReference type="PROSITE" id="PS50405">
    <property type="entry name" value="GST_CTER"/>
    <property type="match status" value="1"/>
</dbReference>
<dbReference type="InterPro" id="IPR004046">
    <property type="entry name" value="GST_C"/>
</dbReference>
<keyword evidence="4" id="KW-1185">Reference proteome</keyword>
<dbReference type="InterPro" id="IPR004045">
    <property type="entry name" value="Glutathione_S-Trfase_N"/>
</dbReference>
<organism evidence="3 4">
    <name type="scientific">Hydromonas duriensis</name>
    <dbReference type="NCBI Taxonomy" id="1527608"/>
    <lineage>
        <taxon>Bacteria</taxon>
        <taxon>Pseudomonadati</taxon>
        <taxon>Pseudomonadota</taxon>
        <taxon>Betaproteobacteria</taxon>
        <taxon>Burkholderiales</taxon>
        <taxon>Burkholderiaceae</taxon>
        <taxon>Hydromonas</taxon>
    </lineage>
</organism>
<keyword evidence="3" id="KW-0808">Transferase</keyword>
<reference evidence="3 4" key="1">
    <citation type="submission" date="2019-03" db="EMBL/GenBank/DDBJ databases">
        <title>Genomic Encyclopedia of Type Strains, Phase IV (KMG-IV): sequencing the most valuable type-strain genomes for metagenomic binning, comparative biology and taxonomic classification.</title>
        <authorList>
            <person name="Goeker M."/>
        </authorList>
    </citation>
    <scope>NUCLEOTIDE SEQUENCE [LARGE SCALE GENOMIC DNA]</scope>
    <source>
        <strain evidence="3 4">DSM 102852</strain>
    </source>
</reference>
<dbReference type="CDD" id="cd00570">
    <property type="entry name" value="GST_N_family"/>
    <property type="match status" value="1"/>
</dbReference>
<dbReference type="PANTHER" id="PTHR44051:SF8">
    <property type="entry name" value="GLUTATHIONE S-TRANSFERASE GSTA"/>
    <property type="match status" value="1"/>
</dbReference>
<sequence length="214" mass="24304">MKLYYVVASTYSQKALLALYEKNIAFEPSVVDLASEAGRAAYKEVYPMCKVPLLVAENSFIPESSIIVEYLEDEFANQGTCLIPTDKTLARRTRFKDRMIDLYVNNPIVAIFLDSRKPEDKRNPEAVAQAKNTLMSSLAHFEKELGQQSYMNGDVFTMADCAMFGPLFYAKQMGFVNESPNLQAYFERMMARPSVQKLMGELIPFLEQMNSPKN</sequence>
<comment type="caution">
    <text evidence="3">The sequence shown here is derived from an EMBL/GenBank/DDBJ whole genome shotgun (WGS) entry which is preliminary data.</text>
</comment>
<feature type="domain" description="GST N-terminal" evidence="1">
    <location>
        <begin position="1"/>
        <end position="79"/>
    </location>
</feature>
<dbReference type="InterPro" id="IPR040079">
    <property type="entry name" value="Glutathione_S-Trfase"/>
</dbReference>
<dbReference type="RefSeq" id="WP_133618975.1">
    <property type="nucleotide sequence ID" value="NZ_SNZE01000002.1"/>
</dbReference>
<dbReference type="EMBL" id="SNZE01000002">
    <property type="protein sequence ID" value="TDR32799.1"/>
    <property type="molecule type" value="Genomic_DNA"/>
</dbReference>
<dbReference type="OrthoDB" id="9782992at2"/>
<dbReference type="PANTHER" id="PTHR44051">
    <property type="entry name" value="GLUTATHIONE S-TRANSFERASE-RELATED"/>
    <property type="match status" value="1"/>
</dbReference>